<dbReference type="Proteomes" id="UP000307720">
    <property type="component" value="Unassembled WGS sequence"/>
</dbReference>
<reference evidence="1" key="1">
    <citation type="submission" date="2019-04" db="EMBL/GenBank/DDBJ databases">
        <title>Microbes associate with the intestines of laboratory mice.</title>
        <authorList>
            <person name="Navarre W."/>
            <person name="Wong E."/>
            <person name="Huang K."/>
            <person name="Tropini C."/>
            <person name="Ng K."/>
            <person name="Yu B."/>
        </authorList>
    </citation>
    <scope>NUCLEOTIDE SEQUENCE</scope>
    <source>
        <strain evidence="1">NM72_1-8</strain>
    </source>
</reference>
<evidence type="ECO:0000313" key="1">
    <source>
        <dbReference type="EMBL" id="TGX99714.1"/>
    </source>
</evidence>
<keyword evidence="2" id="KW-1185">Reference proteome</keyword>
<sequence>MRQAVQGKGIGLPHYIKRRRTFMKKGARRYAALALSAMLAVSGMGNLQKAEAAGVRMVRDGDLQNVEVEAPEAWGATPNAEQLHYMKSGLAVFCHFGPNTYNNIEWGENYGTREPSDIFGLREGFDAEGLVKAVKEAGFSRIILTAKHHDGLCLWDTETTTYNICEAGYQGDILEELSDACTKYNLDMGCYLSPWDIHEDKYGCFGDNNNRENTGGYTDYNKLYIDSIKEICTAKKEDGSYKYGNRNPNRRSDAFVEWWMDGAQGNANNEQTFDWKGILGEIRKWNPSCQVFGTHAAINGKNGKEDIALASTGGIHWIGNEEGKASTTTWAKVTAGESYENTTLFPRPQGAIEGKPDGDQWSVPEVDARILSGWFWTDGANENTLKSERRLAQMYFESVGRGAAFLLNMSPNKTGAVSEEQLNRFKQLGENIKGTFANDFTKAEGVTASATSVWGNAKAYSPANVLDEIPDGQEYDETYWAPAEGETTGSLEIDLGQARVFDVVSIEEYIQKGQTISSFSVEYKDTEGEWQLFDESATVSSKRLCRTVPVEGTAVRINIKSAYSTPMINNVGVFKAVRGFELDSAAIKVPSNLRELPIQDFTLDSSWSYQDAEMNAGASKEEAGSAWSNANKNGVASFTFTGTQAWIFGKKDPGHGTADIKIDGKAAGIMDTWASAKSVGACLYVTPELEYGEHTVEITCTKDAIGLSKVQYADGTGIFDIKQKKYGLVYGATIEVEIIRQGGSKGEATIHYITESASAEQGVNYEHTAGSVTFADGETVKKVTLTAYDKNGSPAHDDRIVDGKDFYFTLLSGSQGAGISTEPSANVVLYNADSERILEECESINLDTYKRQTVAEFEKALAALKECRADSASTPEALRTAAKNLMDAKNALEKEDGNYTADNPFNFPSRSDTLKTVEAEAFELDFSKVSAEADRVRVAETEDGIVVENFKNGNRIKLPFYAAKRGIYTVTAFYRSDRTEDNPHTLNWGGTNVRDGSLDVYGETGVAENLAAEITVKVIAQGNGELIFTADEKDSPVIDKFRIKYAGEDPEVAAQEKALENLDIAVNRAKAFIDAGKGNYTETSWKAFTDAYHKAAKRDPNASVETIEALQKALEEAQKALKPETASPAPKPTPAVTALRAPAGVKAVSTSTGDVKVTFQASANAASYEIYRRIGNGAAKKIGTVTKLSYVDHKPAGGKKSTYTVVAVSSGAVYKNSAESAGASITLPKAVTKLKAKAAGKNVKISFKKVKGAKNYIIYRASQKNGKYKKVKMLKAKQTTFVDKKAKKGNNFYKVVVKKGKVYSPASKVRSVKIKK</sequence>
<dbReference type="EMBL" id="SRZB01000005">
    <property type="protein sequence ID" value="TGX99714.1"/>
    <property type="molecule type" value="Genomic_DNA"/>
</dbReference>
<organism evidence="1 2">
    <name type="scientific">Hominisplanchenecus murintestinalis</name>
    <dbReference type="NCBI Taxonomy" id="2941517"/>
    <lineage>
        <taxon>Bacteria</taxon>
        <taxon>Bacillati</taxon>
        <taxon>Bacillota</taxon>
        <taxon>Clostridia</taxon>
        <taxon>Lachnospirales</taxon>
        <taxon>Lachnospiraceae</taxon>
        <taxon>Hominisplanchenecus</taxon>
    </lineage>
</organism>
<evidence type="ECO:0000313" key="2">
    <source>
        <dbReference type="Proteomes" id="UP000307720"/>
    </source>
</evidence>
<gene>
    <name evidence="1" type="ORF">E5357_04340</name>
</gene>
<accession>A0AC61R0B8</accession>
<protein>
    <submittedName>
        <fullName evidence="1">Uncharacterized protein</fullName>
    </submittedName>
</protein>
<proteinExistence type="predicted"/>
<comment type="caution">
    <text evidence="1">The sequence shown here is derived from an EMBL/GenBank/DDBJ whole genome shotgun (WGS) entry which is preliminary data.</text>
</comment>
<name>A0AC61R0B8_9FIRM</name>